<protein>
    <submittedName>
        <fullName evidence="2">Unannotated protein</fullName>
    </submittedName>
</protein>
<evidence type="ECO:0000259" key="1">
    <source>
        <dbReference type="Pfam" id="PF00535"/>
    </source>
</evidence>
<dbReference type="CDD" id="cd04179">
    <property type="entry name" value="DPM_DPG-synthase_like"/>
    <property type="match status" value="1"/>
</dbReference>
<proteinExistence type="predicted"/>
<dbReference type="InterPro" id="IPR001173">
    <property type="entry name" value="Glyco_trans_2-like"/>
</dbReference>
<name>A0A6J6DI15_9ZZZZ</name>
<evidence type="ECO:0000313" key="2">
    <source>
        <dbReference type="EMBL" id="CAB4561793.1"/>
    </source>
</evidence>
<dbReference type="Pfam" id="PF00535">
    <property type="entry name" value="Glycos_transf_2"/>
    <property type="match status" value="1"/>
</dbReference>
<organism evidence="2">
    <name type="scientific">freshwater metagenome</name>
    <dbReference type="NCBI Taxonomy" id="449393"/>
    <lineage>
        <taxon>unclassified sequences</taxon>
        <taxon>metagenomes</taxon>
        <taxon>ecological metagenomes</taxon>
    </lineage>
</organism>
<dbReference type="InterPro" id="IPR050256">
    <property type="entry name" value="Glycosyltransferase_2"/>
</dbReference>
<dbReference type="Gene3D" id="3.90.550.10">
    <property type="entry name" value="Spore Coat Polysaccharide Biosynthesis Protein SpsA, Chain A"/>
    <property type="match status" value="1"/>
</dbReference>
<dbReference type="SUPFAM" id="SSF53448">
    <property type="entry name" value="Nucleotide-diphospho-sugar transferases"/>
    <property type="match status" value="1"/>
</dbReference>
<dbReference type="EMBL" id="CAEZSR010000062">
    <property type="protein sequence ID" value="CAB4561793.1"/>
    <property type="molecule type" value="Genomic_DNA"/>
</dbReference>
<sequence>MNPIATLARMTSVPPGCLSVVIPCFNEEATVATVVDAVLAQPCVGEVIVVDDGSTDKSREILGALDEPRVRVVLQPVNQGKGAALRTGFALATCEYVVVQDADLEYDPEEFVLLLEPLVADKADVVFGSRFVSSRPHRVLYFWHSLGNKLLTLASNVFTDLNLTDMETCYKAFRRNVIQSIEIEEDRFGFEPEITAKIARGGWRVYEVGISYSGRTYAEGKKIGWRDGVRAFYCIVRYSSLGERLSRR</sequence>
<reference evidence="2" key="1">
    <citation type="submission" date="2020-05" db="EMBL/GenBank/DDBJ databases">
        <authorList>
            <person name="Chiriac C."/>
            <person name="Salcher M."/>
            <person name="Ghai R."/>
            <person name="Kavagutti S V."/>
        </authorList>
    </citation>
    <scope>NUCLEOTIDE SEQUENCE</scope>
</reference>
<dbReference type="PANTHER" id="PTHR48090">
    <property type="entry name" value="UNDECAPRENYL-PHOSPHATE 4-DEOXY-4-FORMAMIDO-L-ARABINOSE TRANSFERASE-RELATED"/>
    <property type="match status" value="1"/>
</dbReference>
<gene>
    <name evidence="2" type="ORF">UFOPK1493_01839</name>
</gene>
<accession>A0A6J6DI15</accession>
<dbReference type="PANTHER" id="PTHR48090:SF7">
    <property type="entry name" value="RFBJ PROTEIN"/>
    <property type="match status" value="1"/>
</dbReference>
<dbReference type="InterPro" id="IPR029044">
    <property type="entry name" value="Nucleotide-diphossugar_trans"/>
</dbReference>
<feature type="domain" description="Glycosyltransferase 2-like" evidence="1">
    <location>
        <begin position="19"/>
        <end position="179"/>
    </location>
</feature>
<dbReference type="AlphaFoldDB" id="A0A6J6DI15"/>